<keyword evidence="2" id="KW-0472">Membrane</keyword>
<evidence type="ECO:0000256" key="2">
    <source>
        <dbReference type="SAM" id="Phobius"/>
    </source>
</evidence>
<dbReference type="EMBL" id="BAAAHG010000017">
    <property type="protein sequence ID" value="GAA0913267.1"/>
    <property type="molecule type" value="Genomic_DNA"/>
</dbReference>
<name>A0ABN1NNX6_9ACTN</name>
<protein>
    <submittedName>
        <fullName evidence="3">Uncharacterized protein</fullName>
    </submittedName>
</protein>
<feature type="region of interest" description="Disordered" evidence="1">
    <location>
        <begin position="167"/>
        <end position="190"/>
    </location>
</feature>
<accession>A0ABN1NNX6</accession>
<dbReference type="Proteomes" id="UP001501005">
    <property type="component" value="Unassembled WGS sequence"/>
</dbReference>
<feature type="region of interest" description="Disordered" evidence="1">
    <location>
        <begin position="1"/>
        <end position="22"/>
    </location>
</feature>
<evidence type="ECO:0000313" key="4">
    <source>
        <dbReference type="Proteomes" id="UP001501005"/>
    </source>
</evidence>
<sequence>MNDVYAHRAPEKGEGGGKSGRDGRRRWLAVGVAVSVLALASAVIAAGWLLDRAADRAVEQAAEARWAEGITPEWMSEQMGLNLPDTAQSPQAAYQVTSRFDTGLLTFTLTRSEAESYLKKHPPEGNKWLEPQPHSGKASVAPHDFAHLGLPEPETLKDGVRYGDVCPRAAKSTGNPGVSKTPDSQYGVSDPYGMSDERCVEVYVHEFSPQRTRFYIRAHFEPGISPLPATPSSSAG</sequence>
<keyword evidence="4" id="KW-1185">Reference proteome</keyword>
<gene>
    <name evidence="3" type="ORF">GCM10009549_26300</name>
</gene>
<organism evidence="3 4">
    <name type="scientific">Streptomyces thermoalcalitolerans</name>
    <dbReference type="NCBI Taxonomy" id="65605"/>
    <lineage>
        <taxon>Bacteria</taxon>
        <taxon>Bacillati</taxon>
        <taxon>Actinomycetota</taxon>
        <taxon>Actinomycetes</taxon>
        <taxon>Kitasatosporales</taxon>
        <taxon>Streptomycetaceae</taxon>
        <taxon>Streptomyces</taxon>
    </lineage>
</organism>
<feature type="compositionally biased region" description="Polar residues" evidence="1">
    <location>
        <begin position="172"/>
        <end position="187"/>
    </location>
</feature>
<reference evidence="3 4" key="1">
    <citation type="journal article" date="2019" name="Int. J. Syst. Evol. Microbiol.">
        <title>The Global Catalogue of Microorganisms (GCM) 10K type strain sequencing project: providing services to taxonomists for standard genome sequencing and annotation.</title>
        <authorList>
            <consortium name="The Broad Institute Genomics Platform"/>
            <consortium name="The Broad Institute Genome Sequencing Center for Infectious Disease"/>
            <person name="Wu L."/>
            <person name="Ma J."/>
        </authorList>
    </citation>
    <scope>NUCLEOTIDE SEQUENCE [LARGE SCALE GENOMIC DNA]</scope>
    <source>
        <strain evidence="3 4">JCM 10673</strain>
    </source>
</reference>
<evidence type="ECO:0000256" key="1">
    <source>
        <dbReference type="SAM" id="MobiDB-lite"/>
    </source>
</evidence>
<proteinExistence type="predicted"/>
<evidence type="ECO:0000313" key="3">
    <source>
        <dbReference type="EMBL" id="GAA0913267.1"/>
    </source>
</evidence>
<keyword evidence="2" id="KW-1133">Transmembrane helix</keyword>
<keyword evidence="2" id="KW-0812">Transmembrane</keyword>
<feature type="transmembrane region" description="Helical" evidence="2">
    <location>
        <begin position="27"/>
        <end position="50"/>
    </location>
</feature>
<comment type="caution">
    <text evidence="3">The sequence shown here is derived from an EMBL/GenBank/DDBJ whole genome shotgun (WGS) entry which is preliminary data.</text>
</comment>
<dbReference type="RefSeq" id="WP_344049636.1">
    <property type="nucleotide sequence ID" value="NZ_BAAAHG010000017.1"/>
</dbReference>
<feature type="region of interest" description="Disordered" evidence="1">
    <location>
        <begin position="119"/>
        <end position="141"/>
    </location>
</feature>